<feature type="region of interest" description="Disordered" evidence="1">
    <location>
        <begin position="92"/>
        <end position="113"/>
    </location>
</feature>
<dbReference type="EMBL" id="JABAEW010000005">
    <property type="protein sequence ID" value="NMD85824.1"/>
    <property type="molecule type" value="Genomic_DNA"/>
</dbReference>
<accession>A0A848APP1</accession>
<reference evidence="2 3" key="1">
    <citation type="submission" date="2020-04" db="EMBL/GenBank/DDBJ databases">
        <authorList>
            <person name="Hitch T.C.A."/>
            <person name="Wylensek D."/>
            <person name="Clavel T."/>
        </authorList>
    </citation>
    <scope>NUCLEOTIDE SEQUENCE [LARGE SCALE GENOMIC DNA]</scope>
    <source>
        <strain evidence="2 3">COR2-253-APC-1A</strain>
    </source>
</reference>
<sequence>MKHEKLLPVLEAGISSNHPIEILHFALHFITLCNATGPRKTEYCENCDLSEQKQIFRKQQQGPIVINQRLPIKIQRYSIAQRLKDICLSPHESNSTSVELNSPQIKSPSSYSH</sequence>
<protein>
    <submittedName>
        <fullName evidence="2">Uncharacterized protein</fullName>
    </submittedName>
</protein>
<proteinExistence type="predicted"/>
<dbReference type="RefSeq" id="WP_168961747.1">
    <property type="nucleotide sequence ID" value="NZ_JABAEW010000005.1"/>
</dbReference>
<name>A0A848APP1_9BACT</name>
<organism evidence="2 3">
    <name type="scientific">Victivallis vadensis</name>
    <dbReference type="NCBI Taxonomy" id="172901"/>
    <lineage>
        <taxon>Bacteria</taxon>
        <taxon>Pseudomonadati</taxon>
        <taxon>Lentisphaerota</taxon>
        <taxon>Lentisphaeria</taxon>
        <taxon>Victivallales</taxon>
        <taxon>Victivallaceae</taxon>
        <taxon>Victivallis</taxon>
    </lineage>
</organism>
<evidence type="ECO:0000313" key="2">
    <source>
        <dbReference type="EMBL" id="NMD85824.1"/>
    </source>
</evidence>
<comment type="caution">
    <text evidence="2">The sequence shown here is derived from an EMBL/GenBank/DDBJ whole genome shotgun (WGS) entry which is preliminary data.</text>
</comment>
<dbReference type="AlphaFoldDB" id="A0A848APP1"/>
<evidence type="ECO:0000256" key="1">
    <source>
        <dbReference type="SAM" id="MobiDB-lite"/>
    </source>
</evidence>
<evidence type="ECO:0000313" key="3">
    <source>
        <dbReference type="Proteomes" id="UP000576225"/>
    </source>
</evidence>
<dbReference type="Proteomes" id="UP000576225">
    <property type="component" value="Unassembled WGS sequence"/>
</dbReference>
<gene>
    <name evidence="2" type="ORF">HF882_04420</name>
</gene>